<sequence>MCKLTVTNTDTGASIDVTVTDNCKVCGDSDVYLSTSAFEALNAGMLNGGTKHHLGLGSSSGSSSGISSSSVSVSSSSADSSSPTSVSVAKAIAPAPTSSASSIIASTSTLTSVASSTSSTASAAATGSSSNGWTLSQSLLSTSAHTPFQHATSSFTPTNPLLALIHALFMYNDLQGTNENY</sequence>
<evidence type="ECO:0008006" key="3">
    <source>
        <dbReference type="Google" id="ProtNLM"/>
    </source>
</evidence>
<protein>
    <recommendedName>
        <fullName evidence="3">RlpA-like protein double-psi beta-barrel domain-containing protein</fullName>
    </recommendedName>
</protein>
<proteinExistence type="predicted"/>
<dbReference type="EMBL" id="ML770950">
    <property type="protein sequence ID" value="KAE9382829.1"/>
    <property type="molecule type" value="Genomic_DNA"/>
</dbReference>
<organism evidence="1 2">
    <name type="scientific">Gymnopus androsaceus JB14</name>
    <dbReference type="NCBI Taxonomy" id="1447944"/>
    <lineage>
        <taxon>Eukaryota</taxon>
        <taxon>Fungi</taxon>
        <taxon>Dikarya</taxon>
        <taxon>Basidiomycota</taxon>
        <taxon>Agaricomycotina</taxon>
        <taxon>Agaricomycetes</taxon>
        <taxon>Agaricomycetidae</taxon>
        <taxon>Agaricales</taxon>
        <taxon>Marasmiineae</taxon>
        <taxon>Omphalotaceae</taxon>
        <taxon>Gymnopus</taxon>
    </lineage>
</organism>
<reference evidence="1" key="1">
    <citation type="journal article" date="2019" name="Environ. Microbiol.">
        <title>Fungal ecological strategies reflected in gene transcription - a case study of two litter decomposers.</title>
        <authorList>
            <person name="Barbi F."/>
            <person name="Kohler A."/>
            <person name="Barry K."/>
            <person name="Baskaran P."/>
            <person name="Daum C."/>
            <person name="Fauchery L."/>
            <person name="Ihrmark K."/>
            <person name="Kuo A."/>
            <person name="LaButti K."/>
            <person name="Lipzen A."/>
            <person name="Morin E."/>
            <person name="Grigoriev I.V."/>
            <person name="Henrissat B."/>
            <person name="Lindahl B."/>
            <person name="Martin F."/>
        </authorList>
    </citation>
    <scope>NUCLEOTIDE SEQUENCE</scope>
    <source>
        <strain evidence="1">JB14</strain>
    </source>
</reference>
<keyword evidence="2" id="KW-1185">Reference proteome</keyword>
<gene>
    <name evidence="1" type="ORF">BT96DRAFT_1027497</name>
</gene>
<dbReference type="Proteomes" id="UP000799118">
    <property type="component" value="Unassembled WGS sequence"/>
</dbReference>
<dbReference type="SUPFAM" id="SSF50685">
    <property type="entry name" value="Barwin-like endoglucanases"/>
    <property type="match status" value="1"/>
</dbReference>
<accession>A0A6A4GBG4</accession>
<dbReference type="InterPro" id="IPR036908">
    <property type="entry name" value="RlpA-like_sf"/>
</dbReference>
<dbReference type="AlphaFoldDB" id="A0A6A4GBG4"/>
<evidence type="ECO:0000313" key="2">
    <source>
        <dbReference type="Proteomes" id="UP000799118"/>
    </source>
</evidence>
<dbReference type="CDD" id="cd22191">
    <property type="entry name" value="DPBB_RlpA_EXP_N-like"/>
    <property type="match status" value="1"/>
</dbReference>
<dbReference type="Gene3D" id="2.40.40.10">
    <property type="entry name" value="RlpA-like domain"/>
    <property type="match status" value="1"/>
</dbReference>
<name>A0A6A4GBG4_9AGAR</name>
<evidence type="ECO:0000313" key="1">
    <source>
        <dbReference type="EMBL" id="KAE9382829.1"/>
    </source>
</evidence>